<comment type="caution">
    <text evidence="4">The sequence shown here is derived from an EMBL/GenBank/DDBJ whole genome shotgun (WGS) entry which is preliminary data.</text>
</comment>
<feature type="domain" description="Nudix hydrolase" evidence="3">
    <location>
        <begin position="6"/>
        <end position="135"/>
    </location>
</feature>
<dbReference type="PROSITE" id="PS51462">
    <property type="entry name" value="NUDIX"/>
    <property type="match status" value="1"/>
</dbReference>
<proteinExistence type="predicted"/>
<dbReference type="InterPro" id="IPR020476">
    <property type="entry name" value="Nudix_hydrolase"/>
</dbReference>
<dbReference type="Pfam" id="PF00293">
    <property type="entry name" value="NUDIX"/>
    <property type="match status" value="1"/>
</dbReference>
<evidence type="ECO:0000256" key="1">
    <source>
        <dbReference type="ARBA" id="ARBA00001946"/>
    </source>
</evidence>
<dbReference type="InterPro" id="IPR000086">
    <property type="entry name" value="NUDIX_hydrolase_dom"/>
</dbReference>
<dbReference type="PANTHER" id="PTHR43046">
    <property type="entry name" value="GDP-MANNOSE MANNOSYL HYDROLASE"/>
    <property type="match status" value="1"/>
</dbReference>
<evidence type="ECO:0000313" key="4">
    <source>
        <dbReference type="EMBL" id="MEQ6291967.1"/>
    </source>
</evidence>
<dbReference type="PRINTS" id="PR00502">
    <property type="entry name" value="NUDIXFAMILY"/>
</dbReference>
<dbReference type="InterPro" id="IPR015797">
    <property type="entry name" value="NUDIX_hydrolase-like_dom_sf"/>
</dbReference>
<evidence type="ECO:0000313" key="5">
    <source>
        <dbReference type="Proteomes" id="UP001433638"/>
    </source>
</evidence>
<protein>
    <submittedName>
        <fullName evidence="4">NUDIX domain-containing protein</fullName>
    </submittedName>
</protein>
<dbReference type="PANTHER" id="PTHR43046:SF2">
    <property type="entry name" value="8-OXO-DGTP DIPHOSPHATASE-RELATED"/>
    <property type="match status" value="1"/>
</dbReference>
<dbReference type="SUPFAM" id="SSF55811">
    <property type="entry name" value="Nudix"/>
    <property type="match status" value="1"/>
</dbReference>
<dbReference type="RefSeq" id="WP_349589564.1">
    <property type="nucleotide sequence ID" value="NZ_JBEFLD010000008.1"/>
</dbReference>
<dbReference type="EMBL" id="JBEFLD010000008">
    <property type="protein sequence ID" value="MEQ6291967.1"/>
    <property type="molecule type" value="Genomic_DNA"/>
</dbReference>
<evidence type="ECO:0000259" key="3">
    <source>
        <dbReference type="PROSITE" id="PS51462"/>
    </source>
</evidence>
<name>A0ABV1M6W5_9NEIS</name>
<gene>
    <name evidence="4" type="ORF">ABNW52_15220</name>
</gene>
<dbReference type="Proteomes" id="UP001433638">
    <property type="component" value="Unassembled WGS sequence"/>
</dbReference>
<comment type="cofactor">
    <cofactor evidence="1">
        <name>Mg(2+)</name>
        <dbReference type="ChEBI" id="CHEBI:18420"/>
    </cofactor>
</comment>
<evidence type="ECO:0000256" key="2">
    <source>
        <dbReference type="ARBA" id="ARBA00022801"/>
    </source>
</evidence>
<keyword evidence="2" id="KW-0378">Hydrolase</keyword>
<reference evidence="4" key="1">
    <citation type="submission" date="2024-06" db="EMBL/GenBank/DDBJ databases">
        <title>Genome sequence of Vogesella sp. MAHUQ-64.</title>
        <authorList>
            <person name="Huq M.A."/>
        </authorList>
    </citation>
    <scope>NUCLEOTIDE SEQUENCE</scope>
    <source>
        <strain evidence="4">MAHUQ-64</strain>
    </source>
</reference>
<keyword evidence="5" id="KW-1185">Reference proteome</keyword>
<organism evidence="4 5">
    <name type="scientific">Vogesella oryzagri</name>
    <dbReference type="NCBI Taxonomy" id="3160864"/>
    <lineage>
        <taxon>Bacteria</taxon>
        <taxon>Pseudomonadati</taxon>
        <taxon>Pseudomonadota</taxon>
        <taxon>Betaproteobacteria</taxon>
        <taxon>Neisseriales</taxon>
        <taxon>Chromobacteriaceae</taxon>
        <taxon>Vogesella</taxon>
    </lineage>
</organism>
<dbReference type="Gene3D" id="3.90.79.10">
    <property type="entry name" value="Nucleoside Triphosphate Pyrophosphohydrolase"/>
    <property type="match status" value="1"/>
</dbReference>
<sequence>MVFNDMFRMSCHAVITDDRGQVLQLQASYGDGRWGLPGGGVEPGETIHQTLLRECREELGVAVIIDYLSGVYYHACYQSQVCIFRCRLPAGGSVRLSDEHLAWRYWPLAELSAMQLQRVTDCLQFDGNVRSAVFE</sequence>
<dbReference type="CDD" id="cd02883">
    <property type="entry name" value="NUDIX_Hydrolase"/>
    <property type="match status" value="1"/>
</dbReference>
<accession>A0ABV1M6W5</accession>